<evidence type="ECO:0000313" key="3">
    <source>
        <dbReference type="Proteomes" id="UP000006265"/>
    </source>
</evidence>
<accession>K5BC30</accession>
<dbReference type="InterPro" id="IPR011047">
    <property type="entry name" value="Quinoprotein_ADH-like_sf"/>
</dbReference>
<dbReference type="EMBL" id="AMRA01000027">
    <property type="protein sequence ID" value="EKF24860.1"/>
    <property type="molecule type" value="Genomic_DNA"/>
</dbReference>
<gene>
    <name evidence="2" type="ORF">C731_1035</name>
</gene>
<feature type="domain" description="Pyrrolo-quinoline quinone repeat" evidence="1">
    <location>
        <begin position="238"/>
        <end position="347"/>
    </location>
</feature>
<reference evidence="2 3" key="1">
    <citation type="journal article" date="2012" name="J. Bacteriol.">
        <title>Genome sequence of Mycobacterium hassiacum DSM 44199, a rare source of heat-stable mycobacterial proteins.</title>
        <authorList>
            <person name="Tiago I."/>
            <person name="Maranha A."/>
            <person name="Mendes V."/>
            <person name="Alarico S."/>
            <person name="Moynihan P.J."/>
            <person name="Clarke A.J."/>
            <person name="Macedo-Ribeiro S."/>
            <person name="Pereira P.J."/>
            <person name="Empadinhas N."/>
        </authorList>
    </citation>
    <scope>NUCLEOTIDE SEQUENCE [LARGE SCALE GENOMIC DNA]</scope>
    <source>
        <strain evidence="3">DSM 44199 / CIP 105218 / JCM 12690 / 3849</strain>
    </source>
</reference>
<dbReference type="OrthoDB" id="4636183at2"/>
<dbReference type="Pfam" id="PF13360">
    <property type="entry name" value="PQQ_2"/>
    <property type="match status" value="1"/>
</dbReference>
<organism evidence="2 3">
    <name type="scientific">Mycolicibacterium hassiacum (strain DSM 44199 / CIP 105218 / JCM 12690 / 3849)</name>
    <name type="common">Mycobacterium hassiacum</name>
    <dbReference type="NCBI Taxonomy" id="1122247"/>
    <lineage>
        <taxon>Bacteria</taxon>
        <taxon>Bacillati</taxon>
        <taxon>Actinomycetota</taxon>
        <taxon>Actinomycetes</taxon>
        <taxon>Mycobacteriales</taxon>
        <taxon>Mycobacteriaceae</taxon>
        <taxon>Mycolicibacterium</taxon>
    </lineage>
</organism>
<dbReference type="eggNOG" id="ENOG5030336">
    <property type="taxonomic scope" value="Bacteria"/>
</dbReference>
<dbReference type="Gene3D" id="2.140.10.10">
    <property type="entry name" value="Quinoprotein alcohol dehydrogenase-like superfamily"/>
    <property type="match status" value="1"/>
</dbReference>
<dbReference type="SUPFAM" id="SSF50998">
    <property type="entry name" value="Quinoprotein alcohol dehydrogenase-like"/>
    <property type="match status" value="1"/>
</dbReference>
<dbReference type="InterPro" id="IPR002372">
    <property type="entry name" value="PQQ_rpt_dom"/>
</dbReference>
<sequence length="507" mass="53796">MLIGGAVLAAVVVIDLIRRRAGAWTTLWSVLVGIPAAVMCWYMSRRVEQVLAVAPATGRAPAVLAAGIAVLMAAVIAFATGWVATTEGLLRVRRWLADGLARRWLAAGMAAGVAIAGVPAVGLARVSDDARWVDATTAPAVAVPAVPVRLGGLRFTIDGSPERPDEFAPPDWVVAAGAGFVVRDAKGVRAYDSNGQQRWHYLRTGPANVHFLGMGVYDGGRTVVLEYGGNSAVAQRFVALDALTGEILWQKDDVDEKYSLRAPPGIDEPSPYMIVADTAAWVRIDTRTGNRLWRIDLPDGCATRGAVTATRVLSVAACADGDGDDEARIMVASFDAATGERVFDKEVGRLRRPEDGGFSWLTTIVRPGNDDLVAFSAGTEWQGVNVVTGDVVPIGSGPLSYLGDPGTELLTRMPYPEKGLEMRSGPDAAVRCRIAGEHRSDRPVAWLGEQVVTVRNGIAAYARSDCTPGARYEDESGRVGVRLAVPAPGVLLAVRVLGDKTYIDGYA</sequence>
<evidence type="ECO:0000313" key="2">
    <source>
        <dbReference type="EMBL" id="EKF24860.1"/>
    </source>
</evidence>
<dbReference type="PATRIC" id="fig|1122247.3.peg.993"/>
<keyword evidence="3" id="KW-1185">Reference proteome</keyword>
<comment type="caution">
    <text evidence="2">The sequence shown here is derived from an EMBL/GenBank/DDBJ whole genome shotgun (WGS) entry which is preliminary data.</text>
</comment>
<protein>
    <submittedName>
        <fullName evidence="2">PQQ enzyme repeat family protein</fullName>
    </submittedName>
</protein>
<dbReference type="AlphaFoldDB" id="K5BC30"/>
<dbReference type="PANTHER" id="PTHR34512">
    <property type="entry name" value="CELL SURFACE PROTEIN"/>
    <property type="match status" value="1"/>
</dbReference>
<dbReference type="Proteomes" id="UP000006265">
    <property type="component" value="Unassembled WGS sequence"/>
</dbReference>
<dbReference type="PANTHER" id="PTHR34512:SF30">
    <property type="entry name" value="OUTER MEMBRANE PROTEIN ASSEMBLY FACTOR BAMB"/>
    <property type="match status" value="1"/>
</dbReference>
<evidence type="ECO:0000259" key="1">
    <source>
        <dbReference type="Pfam" id="PF13360"/>
    </source>
</evidence>
<proteinExistence type="predicted"/>
<dbReference type="RefSeq" id="WP_005625366.1">
    <property type="nucleotide sequence ID" value="NZ_AMRA01000027.1"/>
</dbReference>
<name>K5BC30_MYCHD</name>
<dbReference type="STRING" id="1122247.GCA_000379865_03883"/>